<gene>
    <name evidence="1" type="ORF">METZ01_LOCUS43112</name>
</gene>
<dbReference type="Pfam" id="PF11138">
    <property type="entry name" value="DUF2911"/>
    <property type="match status" value="1"/>
</dbReference>
<dbReference type="AlphaFoldDB" id="A0A381RH38"/>
<reference evidence="1" key="1">
    <citation type="submission" date="2018-05" db="EMBL/GenBank/DDBJ databases">
        <authorList>
            <person name="Lanie J.A."/>
            <person name="Ng W.-L."/>
            <person name="Kazmierczak K.M."/>
            <person name="Andrzejewski T.M."/>
            <person name="Davidsen T.M."/>
            <person name="Wayne K.J."/>
            <person name="Tettelin H."/>
            <person name="Glass J.I."/>
            <person name="Rusch D."/>
            <person name="Podicherti R."/>
            <person name="Tsui H.-C.T."/>
            <person name="Winkler M.E."/>
        </authorList>
    </citation>
    <scope>NUCLEOTIDE SEQUENCE</scope>
</reference>
<evidence type="ECO:0000313" key="1">
    <source>
        <dbReference type="EMBL" id="SUZ90258.1"/>
    </source>
</evidence>
<protein>
    <recommendedName>
        <fullName evidence="2">DUF2911 domain-containing protein</fullName>
    </recommendedName>
</protein>
<name>A0A381RH38_9ZZZZ</name>
<dbReference type="EMBL" id="UINC01001880">
    <property type="protein sequence ID" value="SUZ90258.1"/>
    <property type="molecule type" value="Genomic_DNA"/>
</dbReference>
<proteinExistence type="predicted"/>
<organism evidence="1">
    <name type="scientific">marine metagenome</name>
    <dbReference type="NCBI Taxonomy" id="408172"/>
    <lineage>
        <taxon>unclassified sequences</taxon>
        <taxon>metagenomes</taxon>
        <taxon>ecological metagenomes</taxon>
    </lineage>
</organism>
<evidence type="ECO:0008006" key="2">
    <source>
        <dbReference type="Google" id="ProtNLM"/>
    </source>
</evidence>
<accession>A0A381RH38</accession>
<sequence length="202" mass="22488">MKNITLTTLLFFITITAFSQTASTYLSPVASPQASVSQNVGMTNISINYSSPGVKGRKVFGGLVPYNQLWRAGANSPTRISFSTSVIVGEKTLNAGEYAIAVTPRAEDKWTIDLNSAGKYPFAYMKEGKLDREAYNQDLAVSIDVDAEYRANDTSIERLKYIIDANDNKKANIILLWDNVMIRFQVDTMPEKHLEKFAKTLK</sequence>
<dbReference type="InterPro" id="IPR021314">
    <property type="entry name" value="DUF2911"/>
</dbReference>